<dbReference type="InterPro" id="IPR002509">
    <property type="entry name" value="NODB_dom"/>
</dbReference>
<dbReference type="PROSITE" id="PS51257">
    <property type="entry name" value="PROKAR_LIPOPROTEIN"/>
    <property type="match status" value="1"/>
</dbReference>
<gene>
    <name evidence="2" type="ORF">BKP37_12480</name>
</gene>
<organism evidence="2 3">
    <name type="scientific">Anaerobacillus alkalilacustris</name>
    <dbReference type="NCBI Taxonomy" id="393763"/>
    <lineage>
        <taxon>Bacteria</taxon>
        <taxon>Bacillati</taxon>
        <taxon>Bacillota</taxon>
        <taxon>Bacilli</taxon>
        <taxon>Bacillales</taxon>
        <taxon>Bacillaceae</taxon>
        <taxon>Anaerobacillus</taxon>
    </lineage>
</organism>
<name>A0A1S2LLB5_9BACI</name>
<dbReference type="PANTHER" id="PTHR10587">
    <property type="entry name" value="GLYCOSYL TRANSFERASE-RELATED"/>
    <property type="match status" value="1"/>
</dbReference>
<dbReference type="PROSITE" id="PS51677">
    <property type="entry name" value="NODB"/>
    <property type="match status" value="1"/>
</dbReference>
<evidence type="ECO:0000259" key="1">
    <source>
        <dbReference type="PROSITE" id="PS51677"/>
    </source>
</evidence>
<dbReference type="Gene3D" id="3.20.20.370">
    <property type="entry name" value="Glycoside hydrolase/deacetylase"/>
    <property type="match status" value="1"/>
</dbReference>
<dbReference type="GO" id="GO:0016810">
    <property type="term" value="F:hydrolase activity, acting on carbon-nitrogen (but not peptide) bonds"/>
    <property type="evidence" value="ECO:0007669"/>
    <property type="project" value="InterPro"/>
</dbReference>
<dbReference type="SUPFAM" id="SSF88713">
    <property type="entry name" value="Glycoside hydrolase/deacetylase"/>
    <property type="match status" value="1"/>
</dbReference>
<proteinExistence type="predicted"/>
<dbReference type="Pfam" id="PF01522">
    <property type="entry name" value="Polysacc_deac_1"/>
    <property type="match status" value="1"/>
</dbReference>
<protein>
    <submittedName>
        <fullName evidence="2">Polysaccharide deacetylase</fullName>
    </submittedName>
</protein>
<reference evidence="2 3" key="1">
    <citation type="submission" date="2016-10" db="EMBL/GenBank/DDBJ databases">
        <title>Draft genome sequences of four alkaliphilic bacteria belonging to the Anaerobacillus genus.</title>
        <authorList>
            <person name="Bassil N.M."/>
            <person name="Lloyd J.R."/>
        </authorList>
    </citation>
    <scope>NUCLEOTIDE SEQUENCE [LARGE SCALE GENOMIC DNA]</scope>
    <source>
        <strain evidence="2 3">DSM 18345</strain>
    </source>
</reference>
<keyword evidence="3" id="KW-1185">Reference proteome</keyword>
<dbReference type="RefSeq" id="WP_071309908.1">
    <property type="nucleotide sequence ID" value="NZ_MLQR01000029.1"/>
</dbReference>
<dbReference type="CDD" id="cd10917">
    <property type="entry name" value="CE4_NodB_like_6s_7s"/>
    <property type="match status" value="1"/>
</dbReference>
<accession>A0A1S2LLB5</accession>
<sequence length="282" mass="33165">MKKYPIMIVVSILLLVFTGCRTEVQEKQKVIDDREVEIMEDYGSESVEVDEKQFEEEIGSEINEIEEQHSEKKDEPLYILNDDHTVSPMNENIDERVVLLTIDDAPEHYSLEMARLLKEKEINAIFFVNGHFINNEKGREKLLEIYELGFTIGNHTLTHPNLKDLPEEKQREQIVQLNDMIEEIIGVRPRFFRAPFGVNTEISRKVVEEENMQWMNWTYGYDYFKEYMEKDPLVDIMVNTELLRPGANLLMHDRKWTLEALPGIIEGLEERGYGFVNPHTIK</sequence>
<dbReference type="InterPro" id="IPR050248">
    <property type="entry name" value="Polysacc_deacetylase_ArnD"/>
</dbReference>
<evidence type="ECO:0000313" key="2">
    <source>
        <dbReference type="EMBL" id="OIJ13309.1"/>
    </source>
</evidence>
<comment type="caution">
    <text evidence="2">The sequence shown here is derived from an EMBL/GenBank/DDBJ whole genome shotgun (WGS) entry which is preliminary data.</text>
</comment>
<dbReference type="GO" id="GO:0005975">
    <property type="term" value="P:carbohydrate metabolic process"/>
    <property type="evidence" value="ECO:0007669"/>
    <property type="project" value="InterPro"/>
</dbReference>
<feature type="domain" description="NodB homology" evidence="1">
    <location>
        <begin position="96"/>
        <end position="276"/>
    </location>
</feature>
<dbReference type="InterPro" id="IPR011330">
    <property type="entry name" value="Glyco_hydro/deAcase_b/a-brl"/>
</dbReference>
<dbReference type="Proteomes" id="UP000179524">
    <property type="component" value="Unassembled WGS sequence"/>
</dbReference>
<dbReference type="OrthoDB" id="9806342at2"/>
<evidence type="ECO:0000313" key="3">
    <source>
        <dbReference type="Proteomes" id="UP000179524"/>
    </source>
</evidence>
<dbReference type="EMBL" id="MLQR01000029">
    <property type="protein sequence ID" value="OIJ13309.1"/>
    <property type="molecule type" value="Genomic_DNA"/>
</dbReference>
<dbReference type="AlphaFoldDB" id="A0A1S2LLB5"/>